<comment type="caution">
    <text evidence="1">The sequence shown here is derived from an EMBL/GenBank/DDBJ whole genome shotgun (WGS) entry which is preliminary data.</text>
</comment>
<dbReference type="EMBL" id="NNRL01000147">
    <property type="protein sequence ID" value="OYR17468.1"/>
    <property type="molecule type" value="Genomic_DNA"/>
</dbReference>
<sequence length="45" mass="5271">MQDNGIRFSLLRYPVRIRLVVDFQQPSPNALETECTLKLKVYNGF</sequence>
<name>A0A256FRT8_9HYPH</name>
<organism evidence="1 2">
    <name type="scientific">Brucella grignonensis</name>
    <dbReference type="NCBI Taxonomy" id="94627"/>
    <lineage>
        <taxon>Bacteria</taxon>
        <taxon>Pseudomonadati</taxon>
        <taxon>Pseudomonadota</taxon>
        <taxon>Alphaproteobacteria</taxon>
        <taxon>Hyphomicrobiales</taxon>
        <taxon>Brucellaceae</taxon>
        <taxon>Brucella/Ochrobactrum group</taxon>
        <taxon>Brucella</taxon>
    </lineage>
</organism>
<reference evidence="1 2" key="1">
    <citation type="submission" date="2017-07" db="EMBL/GenBank/DDBJ databases">
        <title>Phylogenetic study on the rhizospheric bacterium Ochrobactrum sp. A44.</title>
        <authorList>
            <person name="Krzyzanowska D.M."/>
            <person name="Ossowicki A."/>
            <person name="Rajewska M."/>
            <person name="Maciag T."/>
            <person name="Kaczynski Z."/>
            <person name="Czerwicka M."/>
            <person name="Jafra S."/>
        </authorList>
    </citation>
    <scope>NUCLEOTIDE SEQUENCE [LARGE SCALE GENOMIC DNA]</scope>
    <source>
        <strain evidence="1 2">OgA9a</strain>
    </source>
</reference>
<evidence type="ECO:0000313" key="1">
    <source>
        <dbReference type="EMBL" id="OYR17468.1"/>
    </source>
</evidence>
<proteinExistence type="predicted"/>
<evidence type="ECO:0000313" key="2">
    <source>
        <dbReference type="Proteomes" id="UP000216478"/>
    </source>
</evidence>
<gene>
    <name evidence="1" type="ORF">CEV33_3925</name>
</gene>
<dbReference type="AlphaFoldDB" id="A0A256FRT8"/>
<keyword evidence="2" id="KW-1185">Reference proteome</keyword>
<dbReference type="Proteomes" id="UP000216478">
    <property type="component" value="Unassembled WGS sequence"/>
</dbReference>
<accession>A0A256FRT8</accession>
<protein>
    <submittedName>
        <fullName evidence="1">Uncharacterized protein</fullName>
    </submittedName>
</protein>